<keyword evidence="6 8" id="KW-0786">Thiamine pyrophosphate</keyword>
<dbReference type="InterPro" id="IPR001017">
    <property type="entry name" value="DH_E1"/>
</dbReference>
<organism evidence="10 11">
    <name type="scientific">Chitinophaga agrisoli</name>
    <dbReference type="NCBI Taxonomy" id="2607653"/>
    <lineage>
        <taxon>Bacteria</taxon>
        <taxon>Pseudomonadati</taxon>
        <taxon>Bacteroidota</taxon>
        <taxon>Chitinophagia</taxon>
        <taxon>Chitinophagales</taxon>
        <taxon>Chitinophagaceae</taxon>
        <taxon>Chitinophaga</taxon>
    </lineage>
</organism>
<evidence type="ECO:0000256" key="6">
    <source>
        <dbReference type="ARBA" id="ARBA00023052"/>
    </source>
</evidence>
<dbReference type="InterPro" id="IPR029061">
    <property type="entry name" value="THDP-binding"/>
</dbReference>
<dbReference type="EC" id="1.2.4.1" evidence="3 8"/>
<protein>
    <recommendedName>
        <fullName evidence="4 8">Pyruvate dehydrogenase E1 component subunit alpha</fullName>
        <ecNumber evidence="3 8">1.2.4.1</ecNumber>
    </recommendedName>
</protein>
<evidence type="ECO:0000259" key="9">
    <source>
        <dbReference type="Pfam" id="PF00676"/>
    </source>
</evidence>
<dbReference type="Proteomes" id="UP000324611">
    <property type="component" value="Unassembled WGS sequence"/>
</dbReference>
<evidence type="ECO:0000256" key="7">
    <source>
        <dbReference type="ARBA" id="ARBA00023317"/>
    </source>
</evidence>
<dbReference type="InterPro" id="IPR017597">
    <property type="entry name" value="Pyrv_DH_E1_asu_subgrp-y"/>
</dbReference>
<evidence type="ECO:0000313" key="10">
    <source>
        <dbReference type="EMBL" id="KAA2242464.1"/>
    </source>
</evidence>
<dbReference type="GO" id="GO:0006086">
    <property type="term" value="P:pyruvate decarboxylation to acetyl-CoA"/>
    <property type="evidence" value="ECO:0007669"/>
    <property type="project" value="InterPro"/>
</dbReference>
<comment type="cofactor">
    <cofactor evidence="1 8">
        <name>thiamine diphosphate</name>
        <dbReference type="ChEBI" id="CHEBI:58937"/>
    </cofactor>
</comment>
<accession>A0A5B2VUM8</accession>
<proteinExistence type="predicted"/>
<dbReference type="PANTHER" id="PTHR11516:SF60">
    <property type="entry name" value="PYRUVATE DEHYDROGENASE E1 COMPONENT SUBUNIT ALPHA"/>
    <property type="match status" value="1"/>
</dbReference>
<comment type="caution">
    <text evidence="10">The sequence shown here is derived from an EMBL/GenBank/DDBJ whole genome shotgun (WGS) entry which is preliminary data.</text>
</comment>
<dbReference type="InterPro" id="IPR050642">
    <property type="entry name" value="PDH_E1_Alpha_Subunit"/>
</dbReference>
<dbReference type="AlphaFoldDB" id="A0A5B2VUM8"/>
<evidence type="ECO:0000256" key="4">
    <source>
        <dbReference type="ARBA" id="ARBA00014159"/>
    </source>
</evidence>
<evidence type="ECO:0000256" key="5">
    <source>
        <dbReference type="ARBA" id="ARBA00023002"/>
    </source>
</evidence>
<reference evidence="10 11" key="2">
    <citation type="submission" date="2019-09" db="EMBL/GenBank/DDBJ databases">
        <authorList>
            <person name="Jin C."/>
        </authorList>
    </citation>
    <scope>NUCLEOTIDE SEQUENCE [LARGE SCALE GENOMIC DNA]</scope>
    <source>
        <strain evidence="10 11">BN140078</strain>
    </source>
</reference>
<dbReference type="SUPFAM" id="SSF52518">
    <property type="entry name" value="Thiamin diphosphate-binding fold (THDP-binding)"/>
    <property type="match status" value="1"/>
</dbReference>
<reference evidence="10 11" key="1">
    <citation type="submission" date="2019-09" db="EMBL/GenBank/DDBJ databases">
        <title>Chitinophaga ginsengihumi sp. nov., isolated from soil of ginseng rhizosphere.</title>
        <authorList>
            <person name="Lee J."/>
        </authorList>
    </citation>
    <scope>NUCLEOTIDE SEQUENCE [LARGE SCALE GENOMIC DNA]</scope>
    <source>
        <strain evidence="10 11">BN140078</strain>
    </source>
</reference>
<comment type="function">
    <text evidence="8">The pyruvate dehydrogenase complex catalyzes the overall conversion of pyruvate to acetyl-CoA and CO(2).</text>
</comment>
<comment type="catalytic activity">
    <reaction evidence="8">
        <text>N(6)-[(R)-lipoyl]-L-lysyl-[protein] + pyruvate + H(+) = N(6)-[(R)-S(8)-acetyldihydrolipoyl]-L-lysyl-[protein] + CO2</text>
        <dbReference type="Rhea" id="RHEA:19189"/>
        <dbReference type="Rhea" id="RHEA-COMP:10474"/>
        <dbReference type="Rhea" id="RHEA-COMP:10478"/>
        <dbReference type="ChEBI" id="CHEBI:15361"/>
        <dbReference type="ChEBI" id="CHEBI:15378"/>
        <dbReference type="ChEBI" id="CHEBI:16526"/>
        <dbReference type="ChEBI" id="CHEBI:83099"/>
        <dbReference type="ChEBI" id="CHEBI:83111"/>
        <dbReference type="EC" id="1.2.4.1"/>
    </reaction>
</comment>
<dbReference type="CDD" id="cd02000">
    <property type="entry name" value="TPP_E1_PDC_ADC_BCADC"/>
    <property type="match status" value="1"/>
</dbReference>
<evidence type="ECO:0000256" key="1">
    <source>
        <dbReference type="ARBA" id="ARBA00001964"/>
    </source>
</evidence>
<comment type="subunit">
    <text evidence="2 8">Heterodimer of an alpha and a beta chain.</text>
</comment>
<dbReference type="RefSeq" id="WP_149837336.1">
    <property type="nucleotide sequence ID" value="NZ_VUOC01000002.1"/>
</dbReference>
<evidence type="ECO:0000313" key="11">
    <source>
        <dbReference type="Proteomes" id="UP000324611"/>
    </source>
</evidence>
<dbReference type="Pfam" id="PF00676">
    <property type="entry name" value="E1_dh"/>
    <property type="match status" value="1"/>
</dbReference>
<dbReference type="FunFam" id="3.40.50.970:FF:000013">
    <property type="entry name" value="Pyruvate dehydrogenase E1 component subunit alpha"/>
    <property type="match status" value="1"/>
</dbReference>
<evidence type="ECO:0000256" key="3">
    <source>
        <dbReference type="ARBA" id="ARBA00012281"/>
    </source>
</evidence>
<feature type="domain" description="Dehydrogenase E1 component" evidence="9">
    <location>
        <begin position="23"/>
        <end position="316"/>
    </location>
</feature>
<keyword evidence="7 8" id="KW-0670">Pyruvate</keyword>
<gene>
    <name evidence="8 10" type="primary">pdhA</name>
    <name evidence="10" type="ORF">F0L74_07930</name>
</gene>
<dbReference type="NCBIfam" id="TIGR03182">
    <property type="entry name" value="PDH_E1_alph_y"/>
    <property type="match status" value="1"/>
</dbReference>
<dbReference type="GO" id="GO:0004739">
    <property type="term" value="F:pyruvate dehydrogenase (acetyl-transferring) activity"/>
    <property type="evidence" value="ECO:0007669"/>
    <property type="project" value="UniProtKB-UniRule"/>
</dbReference>
<evidence type="ECO:0000256" key="8">
    <source>
        <dbReference type="RuleBase" id="RU361139"/>
    </source>
</evidence>
<name>A0A5B2VUM8_9BACT</name>
<sequence>MATKTDAKTKFTKETYLYWYELMLLLRRFEEKAGQLYGMQKIRGFCHLYIGQEAIAAGAMTASKPSDKFITAYRDHALAIAKGITADACMAELYGKATGCSKGKGGSMHFFSKEKGFFGGHGIVGAQIGTGAGLAFAEQYQGTDNVVFCFFGDGAARQGILHETFNMAMLWKLPVIFVCENNMYAMGTSVERTSNVLDIYKLAEAYEMPSDTIDGMSCEAVTEGFDRAVKRAREGNGPTLVEVKTYRYRGHSMSDPAKYRTKEEVEEYKEKDPITLVLKTIQKNKWATEAEIEAINEKVKNEVEACVKFAEESPWPSDDELLKDVYVQQDYPFIVD</sequence>
<dbReference type="EMBL" id="VUOC01000002">
    <property type="protein sequence ID" value="KAA2242464.1"/>
    <property type="molecule type" value="Genomic_DNA"/>
</dbReference>
<dbReference type="Gene3D" id="3.40.50.970">
    <property type="match status" value="1"/>
</dbReference>
<keyword evidence="11" id="KW-1185">Reference proteome</keyword>
<dbReference type="PANTHER" id="PTHR11516">
    <property type="entry name" value="PYRUVATE DEHYDROGENASE E1 COMPONENT, ALPHA SUBUNIT BACTERIAL AND ORGANELLAR"/>
    <property type="match status" value="1"/>
</dbReference>
<keyword evidence="5 8" id="KW-0560">Oxidoreductase</keyword>
<evidence type="ECO:0000256" key="2">
    <source>
        <dbReference type="ARBA" id="ARBA00011870"/>
    </source>
</evidence>